<gene>
    <name evidence="2" type="ORF">LIER_20706</name>
</gene>
<accession>A0AAV3QQW2</accession>
<protein>
    <submittedName>
        <fullName evidence="2">Uncharacterized protein</fullName>
    </submittedName>
</protein>
<keyword evidence="3" id="KW-1185">Reference proteome</keyword>
<keyword evidence="1" id="KW-1133">Transmembrane helix</keyword>
<proteinExistence type="predicted"/>
<evidence type="ECO:0000256" key="1">
    <source>
        <dbReference type="SAM" id="Phobius"/>
    </source>
</evidence>
<feature type="transmembrane region" description="Helical" evidence="1">
    <location>
        <begin position="40"/>
        <end position="65"/>
    </location>
</feature>
<organism evidence="2 3">
    <name type="scientific">Lithospermum erythrorhizon</name>
    <name type="common">Purple gromwell</name>
    <name type="synonym">Lithospermum officinale var. erythrorhizon</name>
    <dbReference type="NCBI Taxonomy" id="34254"/>
    <lineage>
        <taxon>Eukaryota</taxon>
        <taxon>Viridiplantae</taxon>
        <taxon>Streptophyta</taxon>
        <taxon>Embryophyta</taxon>
        <taxon>Tracheophyta</taxon>
        <taxon>Spermatophyta</taxon>
        <taxon>Magnoliopsida</taxon>
        <taxon>eudicotyledons</taxon>
        <taxon>Gunneridae</taxon>
        <taxon>Pentapetalae</taxon>
        <taxon>asterids</taxon>
        <taxon>lamiids</taxon>
        <taxon>Boraginales</taxon>
        <taxon>Boraginaceae</taxon>
        <taxon>Boraginoideae</taxon>
        <taxon>Lithospermeae</taxon>
        <taxon>Lithospermum</taxon>
    </lineage>
</organism>
<dbReference type="Proteomes" id="UP001454036">
    <property type="component" value="Unassembled WGS sequence"/>
</dbReference>
<keyword evidence="1" id="KW-0812">Transmembrane</keyword>
<evidence type="ECO:0000313" key="3">
    <source>
        <dbReference type="Proteomes" id="UP001454036"/>
    </source>
</evidence>
<evidence type="ECO:0000313" key="2">
    <source>
        <dbReference type="EMBL" id="GAA0165260.1"/>
    </source>
</evidence>
<comment type="caution">
    <text evidence="2">The sequence shown here is derived from an EMBL/GenBank/DDBJ whole genome shotgun (WGS) entry which is preliminary data.</text>
</comment>
<dbReference type="AlphaFoldDB" id="A0AAV3QQW2"/>
<keyword evidence="1" id="KW-0472">Membrane</keyword>
<dbReference type="EMBL" id="BAABME010005316">
    <property type="protein sequence ID" value="GAA0165260.1"/>
    <property type="molecule type" value="Genomic_DNA"/>
</dbReference>
<sequence length="85" mass="9424">MMFDHVSLNLYGGTGLVLDGLDMCLAGLPSQPDLMWLDYFRCLCSLILNLVGYPMGAFGALFSSIKGGPWYLVLYTGWTNKDYTT</sequence>
<reference evidence="2 3" key="1">
    <citation type="submission" date="2024-01" db="EMBL/GenBank/DDBJ databases">
        <title>The complete chloroplast genome sequence of Lithospermum erythrorhizon: insights into the phylogenetic relationship among Boraginaceae species and the maternal lineages of purple gromwells.</title>
        <authorList>
            <person name="Okada T."/>
            <person name="Watanabe K."/>
        </authorList>
    </citation>
    <scope>NUCLEOTIDE SEQUENCE [LARGE SCALE GENOMIC DNA]</scope>
</reference>
<name>A0AAV3QQW2_LITER</name>